<gene>
    <name evidence="1" type="ORF">CY34DRAFT_19020</name>
</gene>
<reference evidence="2" key="2">
    <citation type="submission" date="2015-01" db="EMBL/GenBank/DDBJ databases">
        <title>Evolutionary Origins and Diversification of the Mycorrhizal Mutualists.</title>
        <authorList>
            <consortium name="DOE Joint Genome Institute"/>
            <consortium name="Mycorrhizal Genomics Consortium"/>
            <person name="Kohler A."/>
            <person name="Kuo A."/>
            <person name="Nagy L.G."/>
            <person name="Floudas D."/>
            <person name="Copeland A."/>
            <person name="Barry K.W."/>
            <person name="Cichocki N."/>
            <person name="Veneault-Fourrey C."/>
            <person name="LaButti K."/>
            <person name="Lindquist E.A."/>
            <person name="Lipzen A."/>
            <person name="Lundell T."/>
            <person name="Morin E."/>
            <person name="Murat C."/>
            <person name="Riley R."/>
            <person name="Ohm R."/>
            <person name="Sun H."/>
            <person name="Tunlid A."/>
            <person name="Henrissat B."/>
            <person name="Grigoriev I.V."/>
            <person name="Hibbett D.S."/>
            <person name="Martin F."/>
        </authorList>
    </citation>
    <scope>NUCLEOTIDE SEQUENCE [LARGE SCALE GENOMIC DNA]</scope>
    <source>
        <strain evidence="2">UH-Slu-Lm8-n1</strain>
    </source>
</reference>
<sequence length="385" mass="43486">MELVHSSIAYTSPPLSDTPFKAAPVHNIMLNGSGAINVFFLYSPVAKEHHMSLNYNSHILYSIFPPTPPNSKTSFFTDEDMPSLTPSCTYVLPRPKTPLNKPQLASTKCDDIKEDIPMLNPSKSFDEIFGTLLYLGLSCADGKINITFKGLTHSQAQHYILTSPLAQYNDYHSVYIPNVIYAIESFCFCQDQIISLDWNEHLFCDGSYLGHPVIQRHVKLPTGGPCSQQTWQEHVLKLCDHRAYTHHLINLLNTILSTLYAERYDNVNPSFTKSEAKYLNSYATVAEAHGEGEFVSKILNALQMPFLDEDTVHALMETQLLNVGTHTGLVIVATFSFQSNMFEDPLMSDEWYVLPNIIIKDEEIPESKPKKESSFFSILEVNFNF</sequence>
<dbReference type="Proteomes" id="UP000054485">
    <property type="component" value="Unassembled WGS sequence"/>
</dbReference>
<proteinExistence type="predicted"/>
<dbReference type="HOGENOM" id="CLU_718001_0_0_1"/>
<evidence type="ECO:0000313" key="1">
    <source>
        <dbReference type="EMBL" id="KIK32484.1"/>
    </source>
</evidence>
<reference evidence="1 2" key="1">
    <citation type="submission" date="2014-04" db="EMBL/GenBank/DDBJ databases">
        <authorList>
            <consortium name="DOE Joint Genome Institute"/>
            <person name="Kuo A."/>
            <person name="Ruytinx J."/>
            <person name="Rineau F."/>
            <person name="Colpaert J."/>
            <person name="Kohler A."/>
            <person name="Nagy L.G."/>
            <person name="Floudas D."/>
            <person name="Copeland A."/>
            <person name="Barry K.W."/>
            <person name="Cichocki N."/>
            <person name="Veneault-Fourrey C."/>
            <person name="LaButti K."/>
            <person name="Lindquist E.A."/>
            <person name="Lipzen A."/>
            <person name="Lundell T."/>
            <person name="Morin E."/>
            <person name="Murat C."/>
            <person name="Sun H."/>
            <person name="Tunlid A."/>
            <person name="Henrissat B."/>
            <person name="Grigoriev I.V."/>
            <person name="Hibbett D.S."/>
            <person name="Martin F."/>
            <person name="Nordberg H.P."/>
            <person name="Cantor M.N."/>
            <person name="Hua S.X."/>
        </authorList>
    </citation>
    <scope>NUCLEOTIDE SEQUENCE [LARGE SCALE GENOMIC DNA]</scope>
    <source>
        <strain evidence="1 2">UH-Slu-Lm8-n1</strain>
    </source>
</reference>
<evidence type="ECO:0000313" key="2">
    <source>
        <dbReference type="Proteomes" id="UP000054485"/>
    </source>
</evidence>
<protein>
    <submittedName>
        <fullName evidence="1">Uncharacterized protein</fullName>
    </submittedName>
</protein>
<dbReference type="AlphaFoldDB" id="A0A0D0A2U8"/>
<dbReference type="EMBL" id="KN836226">
    <property type="protein sequence ID" value="KIK32484.1"/>
    <property type="molecule type" value="Genomic_DNA"/>
</dbReference>
<dbReference type="InParanoid" id="A0A0D0A2U8"/>
<organism evidence="1 2">
    <name type="scientific">Suillus luteus UH-Slu-Lm8-n1</name>
    <dbReference type="NCBI Taxonomy" id="930992"/>
    <lineage>
        <taxon>Eukaryota</taxon>
        <taxon>Fungi</taxon>
        <taxon>Dikarya</taxon>
        <taxon>Basidiomycota</taxon>
        <taxon>Agaricomycotina</taxon>
        <taxon>Agaricomycetes</taxon>
        <taxon>Agaricomycetidae</taxon>
        <taxon>Boletales</taxon>
        <taxon>Suillineae</taxon>
        <taxon>Suillaceae</taxon>
        <taxon>Suillus</taxon>
    </lineage>
</organism>
<name>A0A0D0A2U8_9AGAM</name>
<keyword evidence="2" id="KW-1185">Reference proteome</keyword>
<dbReference type="OrthoDB" id="2687574at2759"/>
<accession>A0A0D0A2U8</accession>